<gene>
    <name evidence="1" type="ORF">LPAF129_18050</name>
</gene>
<comment type="caution">
    <text evidence="1">The sequence shown here is derived from an EMBL/GenBank/DDBJ whole genome shotgun (WGS) entry which is preliminary data.</text>
</comment>
<name>A0ABQ5JJ22_9LACO</name>
<keyword evidence="2" id="KW-1185">Reference proteome</keyword>
<reference evidence="1" key="1">
    <citation type="journal article" date="2022" name="Int. J. Syst. Evol. Microbiol.">
        <title>A novel species of lactic acid bacteria, Ligilactobacillus pabuli sp. nov., isolated from alfalfa silage.</title>
        <authorList>
            <person name="Tohno M."/>
            <person name="Tanizawa Y."/>
            <person name="Sawada H."/>
            <person name="Sakamoto M."/>
            <person name="Ohkuma M."/>
            <person name="Kobayashi H."/>
        </authorList>
    </citation>
    <scope>NUCLEOTIDE SEQUENCE</scope>
    <source>
        <strain evidence="1">AF129</strain>
    </source>
</reference>
<organism evidence="1 2">
    <name type="scientific">Ligilactobacillus pabuli</name>
    <dbReference type="NCBI Taxonomy" id="2886039"/>
    <lineage>
        <taxon>Bacteria</taxon>
        <taxon>Bacillati</taxon>
        <taxon>Bacillota</taxon>
        <taxon>Bacilli</taxon>
        <taxon>Lactobacillales</taxon>
        <taxon>Lactobacillaceae</taxon>
        <taxon>Ligilactobacillus</taxon>
    </lineage>
</organism>
<dbReference type="Proteomes" id="UP001055149">
    <property type="component" value="Unassembled WGS sequence"/>
</dbReference>
<accession>A0ABQ5JJ22</accession>
<sequence length="61" mass="7007">MDERNFLFHGARLKKQGGVRRLRDEHDWTKPEDHVSQRCAGLVESAESLASRSPTKQTVED</sequence>
<evidence type="ECO:0000313" key="1">
    <source>
        <dbReference type="EMBL" id="GKS82119.1"/>
    </source>
</evidence>
<evidence type="ECO:0000313" key="2">
    <source>
        <dbReference type="Proteomes" id="UP001055149"/>
    </source>
</evidence>
<proteinExistence type="predicted"/>
<dbReference type="EMBL" id="BQXH01000019">
    <property type="protein sequence ID" value="GKS82119.1"/>
    <property type="molecule type" value="Genomic_DNA"/>
</dbReference>
<protein>
    <submittedName>
        <fullName evidence="1">Uncharacterized protein</fullName>
    </submittedName>
</protein>